<evidence type="ECO:0000313" key="2">
    <source>
        <dbReference type="EMBL" id="KAK8936055.1"/>
    </source>
</evidence>
<evidence type="ECO:0000313" key="3">
    <source>
        <dbReference type="Proteomes" id="UP001418222"/>
    </source>
</evidence>
<feature type="region of interest" description="Disordered" evidence="1">
    <location>
        <begin position="100"/>
        <end position="146"/>
    </location>
</feature>
<organism evidence="2 3">
    <name type="scientific">Platanthera zijinensis</name>
    <dbReference type="NCBI Taxonomy" id="2320716"/>
    <lineage>
        <taxon>Eukaryota</taxon>
        <taxon>Viridiplantae</taxon>
        <taxon>Streptophyta</taxon>
        <taxon>Embryophyta</taxon>
        <taxon>Tracheophyta</taxon>
        <taxon>Spermatophyta</taxon>
        <taxon>Magnoliopsida</taxon>
        <taxon>Liliopsida</taxon>
        <taxon>Asparagales</taxon>
        <taxon>Orchidaceae</taxon>
        <taxon>Orchidoideae</taxon>
        <taxon>Orchideae</taxon>
        <taxon>Orchidinae</taxon>
        <taxon>Platanthera</taxon>
    </lineage>
</organism>
<feature type="compositionally biased region" description="Polar residues" evidence="1">
    <location>
        <begin position="105"/>
        <end position="115"/>
    </location>
</feature>
<keyword evidence="3" id="KW-1185">Reference proteome</keyword>
<feature type="region of interest" description="Disordered" evidence="1">
    <location>
        <begin position="1"/>
        <end position="88"/>
    </location>
</feature>
<dbReference type="Proteomes" id="UP001418222">
    <property type="component" value="Unassembled WGS sequence"/>
</dbReference>
<sequence length="231" mass="26085">MVQKTDKFTDQRLFSSRNATTSSQKHFSFPIRKMALGDLPDELGSIMDSPVSPVEPNEARKTSDLTKLAGNKRQQPESSSTPAPNGSCHLVYVRRKLETDHGKTNAASNENTSCSPGVKKSLDTTEAQPEQTGNPKEDHSKNIDEVPSHVDEPQIEILNYWTERFNVLQDHLQYLDKSGSKDYAEKFRNYSVEELNKYAVELEKRAIRLSLEEALQGKRVKDLNLMGKFSL</sequence>
<name>A0AAP0BE00_9ASPA</name>
<feature type="compositionally biased region" description="Polar residues" evidence="1">
    <location>
        <begin position="72"/>
        <end position="84"/>
    </location>
</feature>
<feature type="compositionally biased region" description="Polar residues" evidence="1">
    <location>
        <begin position="12"/>
        <end position="26"/>
    </location>
</feature>
<protein>
    <submittedName>
        <fullName evidence="2">Uncharacterized protein</fullName>
    </submittedName>
</protein>
<comment type="caution">
    <text evidence="2">The sequence shown here is derived from an EMBL/GenBank/DDBJ whole genome shotgun (WGS) entry which is preliminary data.</text>
</comment>
<dbReference type="PANTHER" id="PTHR34555">
    <property type="entry name" value="INTEGRAL MEMBRANE HEMOLYSIN-III-LIKE PROTEIN"/>
    <property type="match status" value="1"/>
</dbReference>
<dbReference type="EMBL" id="JBBWWQ010000011">
    <property type="protein sequence ID" value="KAK8936055.1"/>
    <property type="molecule type" value="Genomic_DNA"/>
</dbReference>
<feature type="compositionally biased region" description="Basic and acidic residues" evidence="1">
    <location>
        <begin position="1"/>
        <end position="10"/>
    </location>
</feature>
<proteinExistence type="predicted"/>
<feature type="compositionally biased region" description="Basic and acidic residues" evidence="1">
    <location>
        <begin position="135"/>
        <end position="146"/>
    </location>
</feature>
<reference evidence="2 3" key="1">
    <citation type="journal article" date="2022" name="Nat. Plants">
        <title>Genomes of leafy and leafless Platanthera orchids illuminate the evolution of mycoheterotrophy.</title>
        <authorList>
            <person name="Li M.H."/>
            <person name="Liu K.W."/>
            <person name="Li Z."/>
            <person name="Lu H.C."/>
            <person name="Ye Q.L."/>
            <person name="Zhang D."/>
            <person name="Wang J.Y."/>
            <person name="Li Y.F."/>
            <person name="Zhong Z.M."/>
            <person name="Liu X."/>
            <person name="Yu X."/>
            <person name="Liu D.K."/>
            <person name="Tu X.D."/>
            <person name="Liu B."/>
            <person name="Hao Y."/>
            <person name="Liao X.Y."/>
            <person name="Jiang Y.T."/>
            <person name="Sun W.H."/>
            <person name="Chen J."/>
            <person name="Chen Y.Q."/>
            <person name="Ai Y."/>
            <person name="Zhai J.W."/>
            <person name="Wu S.S."/>
            <person name="Zhou Z."/>
            <person name="Hsiao Y.Y."/>
            <person name="Wu W.L."/>
            <person name="Chen Y.Y."/>
            <person name="Lin Y.F."/>
            <person name="Hsu J.L."/>
            <person name="Li C.Y."/>
            <person name="Wang Z.W."/>
            <person name="Zhao X."/>
            <person name="Zhong W.Y."/>
            <person name="Ma X.K."/>
            <person name="Ma L."/>
            <person name="Huang J."/>
            <person name="Chen G.Z."/>
            <person name="Huang M.Z."/>
            <person name="Huang L."/>
            <person name="Peng D.H."/>
            <person name="Luo Y.B."/>
            <person name="Zou S.Q."/>
            <person name="Chen S.P."/>
            <person name="Lan S."/>
            <person name="Tsai W.C."/>
            <person name="Van de Peer Y."/>
            <person name="Liu Z.J."/>
        </authorList>
    </citation>
    <scope>NUCLEOTIDE SEQUENCE [LARGE SCALE GENOMIC DNA]</scope>
    <source>
        <strain evidence="2">Lor287</strain>
    </source>
</reference>
<evidence type="ECO:0000256" key="1">
    <source>
        <dbReference type="SAM" id="MobiDB-lite"/>
    </source>
</evidence>
<accession>A0AAP0BE00</accession>
<gene>
    <name evidence="2" type="ORF">KSP39_PZI013206</name>
</gene>
<dbReference type="AlphaFoldDB" id="A0AAP0BE00"/>
<feature type="compositionally biased region" description="Polar residues" evidence="1">
    <location>
        <begin position="124"/>
        <end position="134"/>
    </location>
</feature>
<dbReference type="PANTHER" id="PTHR34555:SF8">
    <property type="match status" value="1"/>
</dbReference>